<proteinExistence type="predicted"/>
<feature type="region of interest" description="Disordered" evidence="1">
    <location>
        <begin position="318"/>
        <end position="358"/>
    </location>
</feature>
<comment type="caution">
    <text evidence="3">The sequence shown here is derived from an EMBL/GenBank/DDBJ whole genome shotgun (WGS) entry which is preliminary data.</text>
</comment>
<accession>A0AAW0TCS2</accession>
<feature type="compositionally biased region" description="Acidic residues" evidence="1">
    <location>
        <begin position="318"/>
        <end position="331"/>
    </location>
</feature>
<dbReference type="PANTHER" id="PTHR20916:SF26">
    <property type="entry name" value="CYSTEINE-RICH PROTEIN 2-BINDING PROTEIN"/>
    <property type="match status" value="1"/>
</dbReference>
<name>A0AAW0TCS2_SCYPA</name>
<evidence type="ECO:0000259" key="2">
    <source>
        <dbReference type="PROSITE" id="PS51186"/>
    </source>
</evidence>
<evidence type="ECO:0000313" key="3">
    <source>
        <dbReference type="EMBL" id="KAK8384262.1"/>
    </source>
</evidence>
<dbReference type="PANTHER" id="PTHR20916">
    <property type="entry name" value="CYSTEINE AND GLYCINE-RICH PROTEIN 2 BINDING PROTEIN"/>
    <property type="match status" value="1"/>
</dbReference>
<dbReference type="PROSITE" id="PS51186">
    <property type="entry name" value="GNAT"/>
    <property type="match status" value="1"/>
</dbReference>
<feature type="compositionally biased region" description="Pro residues" evidence="1">
    <location>
        <begin position="208"/>
        <end position="226"/>
    </location>
</feature>
<dbReference type="SUPFAM" id="SSF57903">
    <property type="entry name" value="FYVE/PHD zinc finger"/>
    <property type="match status" value="1"/>
</dbReference>
<dbReference type="Gene3D" id="3.40.630.30">
    <property type="match status" value="1"/>
</dbReference>
<dbReference type="InterPro" id="IPR016181">
    <property type="entry name" value="Acyl_CoA_acyltransferase"/>
</dbReference>
<sequence length="695" mass="79128">MRPPAYTPNMSCGPCVYCGASSEGQPQELVSCGLCRRPLHLACLKGGPPQTNLLGDNFFLVTCAVCSPDGVETVQRANMTDLQMLMLTLYNIHMTEKYTPKLGFYHWKIHIAHALLNNYWKEIEVSSKRNKGKKKKILIATSTRMSHHPRYFQSGIGVLGEAGWYRLVNVAPPAQLLAAAQRGDLGNKGGSGQRGALPDGLPVENPEEPPPPSPPPSSPPPPPAPLPMKCEPQEGGEEWSAPPEAAWFTEKGLLMQQCRPPEALLEWEDQGREAGVTHDRTEEDIKEEVTVKEEAIEEEIFEAMESEENVIVDEIKEEEEEHDNAEYEEEDLRGGGGVEMRNGREMRPSLFPPPSSTPPLMLHWDSKVTNYTGKNLRRLSRYEEKGLLRHLERLSAPHPLPPHLHRLRRKLIVRNQKVEHGLPVFNVDQEVEYWRIYRQIRSRRERMEQDGKVNTPLTISNTRILDRFQMAGQQQGMAEEHNISFAARLGSSFGSDGPPALIHSPYTLRYLKPFIRRDHDCLPLKLQLLREVVSRHHQQEAGWVAPPPAPIDYCYVTARHIPPMNQLARHFFWPGIDLSEVLQYPDHTCVVLYRRLVVGFGVVVPDTGYNEAYLSYLLVHPEWRRVGIASFVLYHLIQTCPGKDVTLHVSATNPALILYQQFGFKVEEFLSNFYDKYLPHDSPECKHAMYMRLRR</sequence>
<dbReference type="SUPFAM" id="SSF55729">
    <property type="entry name" value="Acyl-CoA N-acyltransferases (Nat)"/>
    <property type="match status" value="1"/>
</dbReference>
<feature type="region of interest" description="Disordered" evidence="1">
    <location>
        <begin position="185"/>
        <end position="241"/>
    </location>
</feature>
<reference evidence="3 4" key="1">
    <citation type="submission" date="2023-03" db="EMBL/GenBank/DDBJ databases">
        <title>High-quality genome of Scylla paramamosain provides insights in environmental adaptation.</title>
        <authorList>
            <person name="Zhang L."/>
        </authorList>
    </citation>
    <scope>NUCLEOTIDE SEQUENCE [LARGE SCALE GENOMIC DNA]</scope>
    <source>
        <strain evidence="3">LZ_2023a</strain>
        <tissue evidence="3">Muscle</tissue>
    </source>
</reference>
<evidence type="ECO:0000256" key="1">
    <source>
        <dbReference type="SAM" id="MobiDB-lite"/>
    </source>
</evidence>
<organism evidence="3 4">
    <name type="scientific">Scylla paramamosain</name>
    <name type="common">Mud crab</name>
    <dbReference type="NCBI Taxonomy" id="85552"/>
    <lineage>
        <taxon>Eukaryota</taxon>
        <taxon>Metazoa</taxon>
        <taxon>Ecdysozoa</taxon>
        <taxon>Arthropoda</taxon>
        <taxon>Crustacea</taxon>
        <taxon>Multicrustacea</taxon>
        <taxon>Malacostraca</taxon>
        <taxon>Eumalacostraca</taxon>
        <taxon>Eucarida</taxon>
        <taxon>Decapoda</taxon>
        <taxon>Pleocyemata</taxon>
        <taxon>Brachyura</taxon>
        <taxon>Eubrachyura</taxon>
        <taxon>Portunoidea</taxon>
        <taxon>Portunidae</taxon>
        <taxon>Portuninae</taxon>
        <taxon>Scylla</taxon>
    </lineage>
</organism>
<dbReference type="Pfam" id="PF00583">
    <property type="entry name" value="Acetyltransf_1"/>
    <property type="match status" value="1"/>
</dbReference>
<dbReference type="Gene3D" id="3.90.980.20">
    <property type="match status" value="1"/>
</dbReference>
<evidence type="ECO:0000313" key="4">
    <source>
        <dbReference type="Proteomes" id="UP001487740"/>
    </source>
</evidence>
<gene>
    <name evidence="3" type="ORF">O3P69_009193</name>
</gene>
<dbReference type="CDD" id="cd04301">
    <property type="entry name" value="NAT_SF"/>
    <property type="match status" value="1"/>
</dbReference>
<dbReference type="GO" id="GO:0004402">
    <property type="term" value="F:histone acetyltransferase activity"/>
    <property type="evidence" value="ECO:0007669"/>
    <property type="project" value="TreeGrafter"/>
</dbReference>
<protein>
    <recommendedName>
        <fullName evidence="2">N-acetyltransferase domain-containing protein</fullName>
    </recommendedName>
</protein>
<dbReference type="InterPro" id="IPR011011">
    <property type="entry name" value="Znf_FYVE_PHD"/>
</dbReference>
<dbReference type="InterPro" id="IPR000182">
    <property type="entry name" value="GNAT_dom"/>
</dbReference>
<dbReference type="EMBL" id="JARAKH010000035">
    <property type="protein sequence ID" value="KAK8384262.1"/>
    <property type="molecule type" value="Genomic_DNA"/>
</dbReference>
<dbReference type="FunFam" id="3.40.630.30:FF:000013">
    <property type="entry name" value="cysteine-rich protein 2-binding protein-like"/>
    <property type="match status" value="1"/>
</dbReference>
<keyword evidence="4" id="KW-1185">Reference proteome</keyword>
<feature type="domain" description="N-acetyltransferase" evidence="2">
    <location>
        <begin position="551"/>
        <end position="695"/>
    </location>
</feature>
<dbReference type="Proteomes" id="UP001487740">
    <property type="component" value="Unassembled WGS sequence"/>
</dbReference>
<dbReference type="AlphaFoldDB" id="A0AAW0TCS2"/>